<keyword evidence="1" id="KW-0732">Signal</keyword>
<proteinExistence type="predicted"/>
<evidence type="ECO:0000313" key="3">
    <source>
        <dbReference type="Proteomes" id="UP000290568"/>
    </source>
</evidence>
<organism evidence="2 3">
    <name type="scientific">Mycoplasmopsis gallinacea</name>
    <dbReference type="NCBI Taxonomy" id="29556"/>
    <lineage>
        <taxon>Bacteria</taxon>
        <taxon>Bacillati</taxon>
        <taxon>Mycoplasmatota</taxon>
        <taxon>Mycoplasmoidales</taxon>
        <taxon>Metamycoplasmataceae</taxon>
        <taxon>Mycoplasmopsis</taxon>
    </lineage>
</organism>
<dbReference type="STRING" id="29556.VO56_00685"/>
<sequence length="589" mass="68914">MKNMDKKIIRRLRNISLLTISSLSAFGAFSCGDCSANSEIKYNYDSMKNSQVLSLDVARTLKATEDMPYYEFFKDTLESVQNDYPSVFLARNASQVFITSFMQLLTQLNLTKKGLDKYNDAIYLIDEKVFDYANTNNSRFNFDYLFNKFGDVFGKNKTLNLENGEIGILGNTKFVSSSNNAYSIFPRTLNELVRYLAPYLSQGVKLFDFYIPDISFVGMNDEVRSWIIKHANKITLLSDGNAQPYKFIRDNYIKWAKNQKVHYTKEQLLDYWNKHKASPGVQIDINYHFFYTLDEKIKIFNLNNSYIEPFNEELRNRGLDWAQLKIHQYPLNPNTINEYLNLQNNNIVEDYLKLNNLYQKSFLDFVIQGKEVYDPNKKNLIFMGSSLFRKNEKTGEWRFATQEYALNEIKSFFAKIEELYPVSEYNYFFKLHPVYDQNESKEYINFLLGDLSNKAILLNSSIAWENMLTVDYEQIKNNKSILFTENGESKTHLYGIQGTTTVILSTITFLKEALKWNDEQVKSFVDIKNFPLSNTFDIVKRDIHYATPDEAKKANTKQMNSVYEFFVASGSFPAPKEWIDMREFLTRTK</sequence>
<evidence type="ECO:0000256" key="1">
    <source>
        <dbReference type="SAM" id="SignalP"/>
    </source>
</evidence>
<evidence type="ECO:0000313" key="2">
    <source>
        <dbReference type="EMBL" id="VEU59002.1"/>
    </source>
</evidence>
<dbReference type="Proteomes" id="UP000290568">
    <property type="component" value="Chromosome"/>
</dbReference>
<feature type="signal peptide" evidence="1">
    <location>
        <begin position="1"/>
        <end position="27"/>
    </location>
</feature>
<dbReference type="EMBL" id="LR214950">
    <property type="protein sequence ID" value="VEU59002.1"/>
    <property type="molecule type" value="Genomic_DNA"/>
</dbReference>
<accession>A0A449A457</accession>
<evidence type="ECO:0008006" key="4">
    <source>
        <dbReference type="Google" id="ProtNLM"/>
    </source>
</evidence>
<gene>
    <name evidence="2" type="ORF">NCTC10183_00794</name>
</gene>
<dbReference type="PROSITE" id="PS51257">
    <property type="entry name" value="PROKAR_LIPOPROTEIN"/>
    <property type="match status" value="1"/>
</dbReference>
<name>A0A449A457_9BACT</name>
<protein>
    <recommendedName>
        <fullName evidence="4">Lipoprotein</fullName>
    </recommendedName>
</protein>
<feature type="chain" id="PRO_5019420999" description="Lipoprotein" evidence="1">
    <location>
        <begin position="28"/>
        <end position="589"/>
    </location>
</feature>
<keyword evidence="3" id="KW-1185">Reference proteome</keyword>
<dbReference type="AlphaFoldDB" id="A0A449A457"/>
<dbReference type="Gene3D" id="3.40.50.11110">
    <property type="entry name" value="Sialyltransferase, C-terminal GT-B Rossman nucleotide-binding domain"/>
    <property type="match status" value="1"/>
</dbReference>
<reference evidence="2 3" key="1">
    <citation type="submission" date="2019-01" db="EMBL/GenBank/DDBJ databases">
        <authorList>
            <consortium name="Pathogen Informatics"/>
        </authorList>
    </citation>
    <scope>NUCLEOTIDE SEQUENCE [LARGE SCALE GENOMIC DNA]</scope>
    <source>
        <strain evidence="2 3">NCTC10183</strain>
    </source>
</reference>